<dbReference type="Proteomes" id="UP000790833">
    <property type="component" value="Unassembled WGS sequence"/>
</dbReference>
<keyword evidence="3" id="KW-0747">Spliceosome</keyword>
<feature type="compositionally biased region" description="Basic and acidic residues" evidence="7">
    <location>
        <begin position="382"/>
        <end position="392"/>
    </location>
</feature>
<dbReference type="GeneID" id="66118007"/>
<comment type="caution">
    <text evidence="9">The sequence shown here is derived from an EMBL/GenBank/DDBJ whole genome shotgun (WGS) entry which is preliminary data.</text>
</comment>
<dbReference type="Gene3D" id="1.10.10.790">
    <property type="entry name" value="Surp module"/>
    <property type="match status" value="2"/>
</dbReference>
<dbReference type="GO" id="GO:0005686">
    <property type="term" value="C:U2 snRNP"/>
    <property type="evidence" value="ECO:0007669"/>
    <property type="project" value="TreeGrafter"/>
</dbReference>
<feature type="compositionally biased region" description="Basic and acidic residues" evidence="7">
    <location>
        <begin position="279"/>
        <end position="292"/>
    </location>
</feature>
<evidence type="ECO:0000256" key="7">
    <source>
        <dbReference type="SAM" id="MobiDB-lite"/>
    </source>
</evidence>
<feature type="domain" description="SURP motif" evidence="8">
    <location>
        <begin position="108"/>
        <end position="153"/>
    </location>
</feature>
<dbReference type="PANTHER" id="PTHR15316:SF1">
    <property type="entry name" value="SPLICING FACTOR 3A SUBUNIT 1"/>
    <property type="match status" value="1"/>
</dbReference>
<keyword evidence="5" id="KW-0508">mRNA splicing</keyword>
<dbReference type="InterPro" id="IPR035967">
    <property type="entry name" value="SWAP/Surp_sf"/>
</dbReference>
<keyword evidence="4" id="KW-0677">Repeat</keyword>
<dbReference type="GO" id="GO:0000381">
    <property type="term" value="P:regulation of alternative mRNA splicing, via spliceosome"/>
    <property type="evidence" value="ECO:0007669"/>
    <property type="project" value="TreeGrafter"/>
</dbReference>
<dbReference type="InterPro" id="IPR045146">
    <property type="entry name" value="SF3A1"/>
</dbReference>
<dbReference type="GO" id="GO:0003723">
    <property type="term" value="F:RNA binding"/>
    <property type="evidence" value="ECO:0007669"/>
    <property type="project" value="InterPro"/>
</dbReference>
<feature type="region of interest" description="Disordered" evidence="7">
    <location>
        <begin position="258"/>
        <end position="295"/>
    </location>
</feature>
<evidence type="ECO:0000313" key="9">
    <source>
        <dbReference type="EMBL" id="KAG7194420.1"/>
    </source>
</evidence>
<feature type="domain" description="SURP motif" evidence="8">
    <location>
        <begin position="10"/>
        <end position="51"/>
    </location>
</feature>
<accession>A0A9P7VAX2</accession>
<dbReference type="Pfam" id="PF01805">
    <property type="entry name" value="Surp"/>
    <property type="match status" value="2"/>
</dbReference>
<name>A0A9P7VAX2_9ASCO</name>
<dbReference type="RefSeq" id="XP_043049967.1">
    <property type="nucleotide sequence ID" value="XM_043195301.1"/>
</dbReference>
<organism evidence="9 10">
    <name type="scientific">Scheffersomyces spartinae</name>
    <dbReference type="NCBI Taxonomy" id="45513"/>
    <lineage>
        <taxon>Eukaryota</taxon>
        <taxon>Fungi</taxon>
        <taxon>Dikarya</taxon>
        <taxon>Ascomycota</taxon>
        <taxon>Saccharomycotina</taxon>
        <taxon>Pichiomycetes</taxon>
        <taxon>Debaryomycetaceae</taxon>
        <taxon>Scheffersomyces</taxon>
    </lineage>
</organism>
<comment type="subcellular location">
    <subcellularLocation>
        <location evidence="1">Nucleus</location>
    </subcellularLocation>
</comment>
<evidence type="ECO:0000259" key="8">
    <source>
        <dbReference type="PROSITE" id="PS50128"/>
    </source>
</evidence>
<feature type="compositionally biased region" description="Polar residues" evidence="7">
    <location>
        <begin position="394"/>
        <end position="404"/>
    </location>
</feature>
<dbReference type="GO" id="GO:0071013">
    <property type="term" value="C:catalytic step 2 spliceosome"/>
    <property type="evidence" value="ECO:0007669"/>
    <property type="project" value="TreeGrafter"/>
</dbReference>
<reference evidence="9" key="1">
    <citation type="submission" date="2021-03" db="EMBL/GenBank/DDBJ databases">
        <authorList>
            <person name="Palmer J.M."/>
        </authorList>
    </citation>
    <scope>NUCLEOTIDE SEQUENCE</scope>
    <source>
        <strain evidence="9">ARV_011</strain>
    </source>
</reference>
<dbReference type="GO" id="GO:0045292">
    <property type="term" value="P:mRNA cis splicing, via spliceosome"/>
    <property type="evidence" value="ECO:0007669"/>
    <property type="project" value="InterPro"/>
</dbReference>
<evidence type="ECO:0000256" key="6">
    <source>
        <dbReference type="ARBA" id="ARBA00023242"/>
    </source>
</evidence>
<dbReference type="Pfam" id="PF12230">
    <property type="entry name" value="PRP21_like_P"/>
    <property type="match status" value="1"/>
</dbReference>
<dbReference type="GO" id="GO:0071004">
    <property type="term" value="C:U2-type prespliceosome"/>
    <property type="evidence" value="ECO:0007669"/>
    <property type="project" value="TreeGrafter"/>
</dbReference>
<dbReference type="PROSITE" id="PS50128">
    <property type="entry name" value="SURP"/>
    <property type="match status" value="2"/>
</dbReference>
<dbReference type="SUPFAM" id="SSF109905">
    <property type="entry name" value="Surp module (SWAP domain)"/>
    <property type="match status" value="2"/>
</dbReference>
<gene>
    <name evidence="9" type="primary">PRP21</name>
    <name evidence="9" type="ORF">KQ657_004633</name>
</gene>
<sequence>MDVPPDIASVIKKTAAYVFKNGTSFEERLKKNSTNEQFEFLDDLNKYYPYYQQQLAILSKNSQPGSNDSLSETPPVRVLRSESTPITVRPLRFITRWDQPPLAYDDQIMKLTAMFVAKNGDEYGSALYEHKKSDGNGPQFAFMDTGHTYYPNYINYVESYRKIIKYMEEGEDNMEELLDINDDQEPLQRGILRALYKKHNRQAKKASKEKEKQQKLNFASIDWQDFVFVARIEFDLIDQVKELAVPVTRDSLINRSLQAKSEEVEPKKKEEMVPETTEPETKDDPQRNDDTQSKVFKGMKIKAAGESRLKKPLSSTRTITCPLTGRQIPEHQFESHIQVLLRDPRYKEQQDNYIKKNFSHSSNITTDQVYENIVRLTSKKRPAQEQEQDRKKVQQGQVHIGPTT</sequence>
<dbReference type="PANTHER" id="PTHR15316">
    <property type="entry name" value="SPLICEOSOME ASSOCIATED PROTEIN 114/SWAP SPLICING FACTOR-RELATED"/>
    <property type="match status" value="1"/>
</dbReference>
<dbReference type="InterPro" id="IPR000061">
    <property type="entry name" value="Surp"/>
</dbReference>
<proteinExistence type="predicted"/>
<feature type="region of interest" description="Disordered" evidence="7">
    <location>
        <begin position="379"/>
        <end position="404"/>
    </location>
</feature>
<evidence type="ECO:0000256" key="5">
    <source>
        <dbReference type="ARBA" id="ARBA00023187"/>
    </source>
</evidence>
<dbReference type="OrthoDB" id="447637at2759"/>
<dbReference type="EMBL" id="JAHMUF010000007">
    <property type="protein sequence ID" value="KAG7194420.1"/>
    <property type="molecule type" value="Genomic_DNA"/>
</dbReference>
<dbReference type="SMART" id="SM00648">
    <property type="entry name" value="SWAP"/>
    <property type="match status" value="2"/>
</dbReference>
<dbReference type="InterPro" id="IPR022030">
    <property type="entry name" value="SF3A1_dom"/>
</dbReference>
<protein>
    <submittedName>
        <fullName evidence="9">SF3a splicing factor complex subunit</fullName>
    </submittedName>
</protein>
<keyword evidence="2" id="KW-0507">mRNA processing</keyword>
<keyword evidence="6" id="KW-0539">Nucleus</keyword>
<evidence type="ECO:0000256" key="3">
    <source>
        <dbReference type="ARBA" id="ARBA00022728"/>
    </source>
</evidence>
<evidence type="ECO:0000256" key="2">
    <source>
        <dbReference type="ARBA" id="ARBA00022664"/>
    </source>
</evidence>
<evidence type="ECO:0000256" key="1">
    <source>
        <dbReference type="ARBA" id="ARBA00004123"/>
    </source>
</evidence>
<evidence type="ECO:0000256" key="4">
    <source>
        <dbReference type="ARBA" id="ARBA00022737"/>
    </source>
</evidence>
<feature type="compositionally biased region" description="Basic and acidic residues" evidence="7">
    <location>
        <begin position="260"/>
        <end position="272"/>
    </location>
</feature>
<dbReference type="AlphaFoldDB" id="A0A9P7VAX2"/>
<keyword evidence="10" id="KW-1185">Reference proteome</keyword>
<evidence type="ECO:0000313" key="10">
    <source>
        <dbReference type="Proteomes" id="UP000790833"/>
    </source>
</evidence>